<dbReference type="EMBL" id="BMAV01022539">
    <property type="protein sequence ID" value="GFY77631.1"/>
    <property type="molecule type" value="Genomic_DNA"/>
</dbReference>
<reference evidence="1" key="1">
    <citation type="submission" date="2020-08" db="EMBL/GenBank/DDBJ databases">
        <title>Multicomponent nature underlies the extraordinary mechanical properties of spider dragline silk.</title>
        <authorList>
            <person name="Kono N."/>
            <person name="Nakamura H."/>
            <person name="Mori M."/>
            <person name="Yoshida Y."/>
            <person name="Ohtoshi R."/>
            <person name="Malay A.D."/>
            <person name="Moran D.A.P."/>
            <person name="Tomita M."/>
            <person name="Numata K."/>
            <person name="Arakawa K."/>
        </authorList>
    </citation>
    <scope>NUCLEOTIDE SEQUENCE</scope>
</reference>
<keyword evidence="2" id="KW-1185">Reference proteome</keyword>
<evidence type="ECO:0000313" key="2">
    <source>
        <dbReference type="Proteomes" id="UP000886998"/>
    </source>
</evidence>
<accession>A0A8X7CR54</accession>
<gene>
    <name evidence="1" type="ORF">TNIN_165001</name>
</gene>
<comment type="caution">
    <text evidence="1">The sequence shown here is derived from an EMBL/GenBank/DDBJ whole genome shotgun (WGS) entry which is preliminary data.</text>
</comment>
<evidence type="ECO:0000313" key="1">
    <source>
        <dbReference type="EMBL" id="GFY77631.1"/>
    </source>
</evidence>
<organism evidence="1 2">
    <name type="scientific">Trichonephila inaurata madagascariensis</name>
    <dbReference type="NCBI Taxonomy" id="2747483"/>
    <lineage>
        <taxon>Eukaryota</taxon>
        <taxon>Metazoa</taxon>
        <taxon>Ecdysozoa</taxon>
        <taxon>Arthropoda</taxon>
        <taxon>Chelicerata</taxon>
        <taxon>Arachnida</taxon>
        <taxon>Araneae</taxon>
        <taxon>Araneomorphae</taxon>
        <taxon>Entelegynae</taxon>
        <taxon>Araneoidea</taxon>
        <taxon>Nephilidae</taxon>
        <taxon>Trichonephila</taxon>
        <taxon>Trichonephila inaurata</taxon>
    </lineage>
</organism>
<proteinExistence type="predicted"/>
<protein>
    <submittedName>
        <fullName evidence="1">Uncharacterized protein</fullName>
    </submittedName>
</protein>
<dbReference type="Proteomes" id="UP000886998">
    <property type="component" value="Unassembled WGS sequence"/>
</dbReference>
<name>A0A8X7CR54_9ARAC</name>
<dbReference type="AlphaFoldDB" id="A0A8X7CR54"/>
<sequence length="102" mass="11636">MIEIYKSHGRYFIIVPKVTFSTFVEHYVLPCRVGTCLEFHGFPLAFLPRHVFSMSNLNVPRLDSFTNRTILPSLPMSGRMALCPLRLYGTLSCLTSSRIIPN</sequence>